<keyword evidence="2" id="KW-1185">Reference proteome</keyword>
<proteinExistence type="predicted"/>
<sequence>MTETARKAPKKGGSGSTDQINLARLFRITKRFTSINVFISRFTFYYKKTLEIKTVGGNINFKGGHLS</sequence>
<name>A0A9E5JRJ0_9GAMM</name>
<dbReference type="RefSeq" id="WP_167184203.1">
    <property type="nucleotide sequence ID" value="NZ_JAAONZ010000004.1"/>
</dbReference>
<dbReference type="Proteomes" id="UP000787472">
    <property type="component" value="Unassembled WGS sequence"/>
</dbReference>
<evidence type="ECO:0000313" key="1">
    <source>
        <dbReference type="EMBL" id="NHO65388.1"/>
    </source>
</evidence>
<protein>
    <submittedName>
        <fullName evidence="1">Uncharacterized protein</fullName>
    </submittedName>
</protein>
<accession>A0A9E5JRJ0</accession>
<comment type="caution">
    <text evidence="1">The sequence shown here is derived from an EMBL/GenBank/DDBJ whole genome shotgun (WGS) entry which is preliminary data.</text>
</comment>
<evidence type="ECO:0000313" key="2">
    <source>
        <dbReference type="Proteomes" id="UP000787472"/>
    </source>
</evidence>
<dbReference type="AlphaFoldDB" id="A0A9E5JRJ0"/>
<reference evidence="1" key="1">
    <citation type="submission" date="2020-03" db="EMBL/GenBank/DDBJ databases">
        <authorList>
            <person name="Guo F."/>
        </authorList>
    </citation>
    <scope>NUCLEOTIDE SEQUENCE</scope>
    <source>
        <strain evidence="1">JCM 30134</strain>
    </source>
</reference>
<gene>
    <name evidence="1" type="ORF">G8770_07525</name>
</gene>
<organism evidence="1 2">
    <name type="scientific">Pseudomaricurvus hydrocarbonicus</name>
    <dbReference type="NCBI Taxonomy" id="1470433"/>
    <lineage>
        <taxon>Bacteria</taxon>
        <taxon>Pseudomonadati</taxon>
        <taxon>Pseudomonadota</taxon>
        <taxon>Gammaproteobacteria</taxon>
        <taxon>Cellvibrionales</taxon>
        <taxon>Cellvibrionaceae</taxon>
        <taxon>Pseudomaricurvus</taxon>
    </lineage>
</organism>
<dbReference type="EMBL" id="JAAONZ010000004">
    <property type="protein sequence ID" value="NHO65388.1"/>
    <property type="molecule type" value="Genomic_DNA"/>
</dbReference>